<gene>
    <name evidence="2" type="ORF">G8D99_01215</name>
</gene>
<keyword evidence="1" id="KW-0812">Transmembrane</keyword>
<keyword evidence="1" id="KW-1133">Transmembrane helix</keyword>
<dbReference type="Proteomes" id="UP000501939">
    <property type="component" value="Chromosome"/>
</dbReference>
<evidence type="ECO:0000256" key="1">
    <source>
        <dbReference type="SAM" id="Phobius"/>
    </source>
</evidence>
<dbReference type="RefSeq" id="WP_166321871.1">
    <property type="nucleotide sequence ID" value="NZ_CP049916.1"/>
</dbReference>
<accession>A0A6G8S1B7</accession>
<dbReference type="EMBL" id="CP049916">
    <property type="protein sequence ID" value="QIO07783.1"/>
    <property type="molecule type" value="Genomic_DNA"/>
</dbReference>
<keyword evidence="3" id="KW-1185">Reference proteome</keyword>
<evidence type="ECO:0000313" key="3">
    <source>
        <dbReference type="Proteomes" id="UP000501939"/>
    </source>
</evidence>
<protein>
    <submittedName>
        <fullName evidence="2">Uncharacterized protein</fullName>
    </submittedName>
</protein>
<sequence>MTIEPVFRLFFIVCATWLLLDFMQMDRAQLLSFNSIMRIGLMMLCIELALKLTLAPKGFAFSPHQQPIHNIDQQLLAQNSSSNSQTKDYVWSKIGLATLASGFLCESLMI</sequence>
<dbReference type="AlphaFoldDB" id="A0A6G8S1B7"/>
<dbReference type="KEGG" id="alj:G8D99_01215"/>
<proteinExistence type="predicted"/>
<keyword evidence="1" id="KW-0472">Membrane</keyword>
<reference evidence="2 3" key="1">
    <citation type="submission" date="2020-03" db="EMBL/GenBank/DDBJ databases">
        <authorList>
            <person name="Zhu W."/>
        </authorList>
    </citation>
    <scope>NUCLEOTIDE SEQUENCE [LARGE SCALE GENOMIC DNA]</scope>
    <source>
        <strain evidence="2 3">185</strain>
    </source>
</reference>
<feature type="transmembrane region" description="Helical" evidence="1">
    <location>
        <begin position="6"/>
        <end position="23"/>
    </location>
</feature>
<feature type="transmembrane region" description="Helical" evidence="1">
    <location>
        <begin position="35"/>
        <end position="54"/>
    </location>
</feature>
<organism evidence="2 3">
    <name type="scientific">Acinetobacter lanii</name>
    <dbReference type="NCBI Taxonomy" id="2715163"/>
    <lineage>
        <taxon>Bacteria</taxon>
        <taxon>Pseudomonadati</taxon>
        <taxon>Pseudomonadota</taxon>
        <taxon>Gammaproteobacteria</taxon>
        <taxon>Moraxellales</taxon>
        <taxon>Moraxellaceae</taxon>
        <taxon>Acinetobacter</taxon>
    </lineage>
</organism>
<name>A0A6G8S1B7_9GAMM</name>
<evidence type="ECO:0000313" key="2">
    <source>
        <dbReference type="EMBL" id="QIO07783.1"/>
    </source>
</evidence>